<comment type="caution">
    <text evidence="1">The sequence shown here is derived from an EMBL/GenBank/DDBJ whole genome shotgun (WGS) entry which is preliminary data.</text>
</comment>
<gene>
    <name evidence="1" type="ORF">AOXY_G2304</name>
</gene>
<dbReference type="AlphaFoldDB" id="A0AAD8GHK3"/>
<reference evidence="1" key="1">
    <citation type="submission" date="2022-02" db="EMBL/GenBank/DDBJ databases">
        <title>Atlantic sturgeon de novo genome assembly.</title>
        <authorList>
            <person name="Stock M."/>
            <person name="Klopp C."/>
            <person name="Guiguen Y."/>
            <person name="Cabau C."/>
            <person name="Parinello H."/>
            <person name="Santidrian Yebra-Pimentel E."/>
            <person name="Kuhl H."/>
            <person name="Dirks R.P."/>
            <person name="Guessner J."/>
            <person name="Wuertz S."/>
            <person name="Du K."/>
            <person name="Schartl M."/>
        </authorList>
    </citation>
    <scope>NUCLEOTIDE SEQUENCE</scope>
    <source>
        <strain evidence="1">STURGEONOMICS-FGT-2020</strain>
        <tissue evidence="1">Whole blood</tissue>
    </source>
</reference>
<name>A0AAD8GHK3_ACIOX</name>
<accession>A0AAD8GHK3</accession>
<proteinExistence type="predicted"/>
<keyword evidence="2" id="KW-1185">Reference proteome</keyword>
<sequence>MMDKLQALEIFPLLLLGKRLPEERVHGRGFGVPPLSEIQQELEMVGTMKSLYKRLLKREEGGPSKVDALLFVWEDVERQLGTPGIPTPKISRIINSPAHTFLFELFYCGLT</sequence>
<dbReference type="EMBL" id="JAGXEW010000002">
    <property type="protein sequence ID" value="KAK1174735.1"/>
    <property type="molecule type" value="Genomic_DNA"/>
</dbReference>
<dbReference type="Proteomes" id="UP001230051">
    <property type="component" value="Unassembled WGS sequence"/>
</dbReference>
<evidence type="ECO:0000313" key="1">
    <source>
        <dbReference type="EMBL" id="KAK1174735.1"/>
    </source>
</evidence>
<organism evidence="1 2">
    <name type="scientific">Acipenser oxyrinchus oxyrinchus</name>
    <dbReference type="NCBI Taxonomy" id="40147"/>
    <lineage>
        <taxon>Eukaryota</taxon>
        <taxon>Metazoa</taxon>
        <taxon>Chordata</taxon>
        <taxon>Craniata</taxon>
        <taxon>Vertebrata</taxon>
        <taxon>Euteleostomi</taxon>
        <taxon>Actinopterygii</taxon>
        <taxon>Chondrostei</taxon>
        <taxon>Acipenseriformes</taxon>
        <taxon>Acipenseridae</taxon>
        <taxon>Acipenser</taxon>
    </lineage>
</organism>
<evidence type="ECO:0000313" key="2">
    <source>
        <dbReference type="Proteomes" id="UP001230051"/>
    </source>
</evidence>
<protein>
    <submittedName>
        <fullName evidence="1">Uncharacterized protein</fullName>
    </submittedName>
</protein>